<feature type="transmembrane region" description="Helical" evidence="1">
    <location>
        <begin position="77"/>
        <end position="100"/>
    </location>
</feature>
<accession>A0AAD4V0K6</accession>
<feature type="chain" id="PRO_5042137294" evidence="2">
    <location>
        <begin position="30"/>
        <end position="150"/>
    </location>
</feature>
<dbReference type="EMBL" id="JAJFAZ020000008">
    <property type="protein sequence ID" value="KAI5315506.1"/>
    <property type="molecule type" value="Genomic_DNA"/>
</dbReference>
<keyword evidence="1" id="KW-1133">Transmembrane helix</keyword>
<dbReference type="Proteomes" id="UP001054821">
    <property type="component" value="Chromosome 8"/>
</dbReference>
<evidence type="ECO:0000256" key="2">
    <source>
        <dbReference type="SAM" id="SignalP"/>
    </source>
</evidence>
<keyword evidence="1" id="KW-0472">Membrane</keyword>
<gene>
    <name evidence="3" type="ORF">L3X38_044682</name>
</gene>
<keyword evidence="4" id="KW-1185">Reference proteome</keyword>
<protein>
    <submittedName>
        <fullName evidence="3">Uncharacterized protein</fullName>
    </submittedName>
</protein>
<keyword evidence="1" id="KW-0812">Transmembrane</keyword>
<organism evidence="3 4">
    <name type="scientific">Prunus dulcis</name>
    <name type="common">Almond</name>
    <name type="synonym">Amygdalus dulcis</name>
    <dbReference type="NCBI Taxonomy" id="3755"/>
    <lineage>
        <taxon>Eukaryota</taxon>
        <taxon>Viridiplantae</taxon>
        <taxon>Streptophyta</taxon>
        <taxon>Embryophyta</taxon>
        <taxon>Tracheophyta</taxon>
        <taxon>Spermatophyta</taxon>
        <taxon>Magnoliopsida</taxon>
        <taxon>eudicotyledons</taxon>
        <taxon>Gunneridae</taxon>
        <taxon>Pentapetalae</taxon>
        <taxon>rosids</taxon>
        <taxon>fabids</taxon>
        <taxon>Rosales</taxon>
        <taxon>Rosaceae</taxon>
        <taxon>Amygdaloideae</taxon>
        <taxon>Amygdaleae</taxon>
        <taxon>Prunus</taxon>
    </lineage>
</organism>
<proteinExistence type="predicted"/>
<keyword evidence="2" id="KW-0732">Signal</keyword>
<name>A0AAD4V0K6_PRUDU</name>
<feature type="signal peptide" evidence="2">
    <location>
        <begin position="1"/>
        <end position="29"/>
    </location>
</feature>
<evidence type="ECO:0000313" key="3">
    <source>
        <dbReference type="EMBL" id="KAI5315506.1"/>
    </source>
</evidence>
<evidence type="ECO:0000313" key="4">
    <source>
        <dbReference type="Proteomes" id="UP001054821"/>
    </source>
</evidence>
<dbReference type="AlphaFoldDB" id="A0AAD4V0K6"/>
<evidence type="ECO:0000256" key="1">
    <source>
        <dbReference type="SAM" id="Phobius"/>
    </source>
</evidence>
<comment type="caution">
    <text evidence="3">The sequence shown here is derived from an EMBL/GenBank/DDBJ whole genome shotgun (WGS) entry which is preliminary data.</text>
</comment>
<sequence length="150" mass="16994">MGMVHTETTRSRASENSVLIFLLVRFVHCYESMQGTKEKIDAMNDAMREDKDEEPEASWGGRNAVMFLLGTGTETEIFFWCVFQVIGVIFVSATAIVVMLDCVSPMESCDTWWLMFCLCFNGGGSSYDGGSCWDVVLFFTLRRPKNYAWS</sequence>
<reference evidence="3 4" key="1">
    <citation type="journal article" date="2022" name="G3 (Bethesda)">
        <title>Whole-genome sequence and methylome profiling of the almond [Prunus dulcis (Mill.) D.A. Webb] cultivar 'Nonpareil'.</title>
        <authorList>
            <person name="D'Amico-Willman K.M."/>
            <person name="Ouma W.Z."/>
            <person name="Meulia T."/>
            <person name="Sideli G.M."/>
            <person name="Gradziel T.M."/>
            <person name="Fresnedo-Ramirez J."/>
        </authorList>
    </citation>
    <scope>NUCLEOTIDE SEQUENCE [LARGE SCALE GENOMIC DNA]</scope>
    <source>
        <strain evidence="3">Clone GOH B32 T37-40</strain>
    </source>
</reference>